<keyword evidence="3 6" id="KW-1133">Transmembrane helix</keyword>
<feature type="transmembrane region" description="Helical" evidence="6">
    <location>
        <begin position="138"/>
        <end position="159"/>
    </location>
</feature>
<dbReference type="GO" id="GO:0016020">
    <property type="term" value="C:membrane"/>
    <property type="evidence" value="ECO:0007669"/>
    <property type="project" value="UniProtKB-SubCell"/>
</dbReference>
<keyword evidence="9" id="KW-1185">Reference proteome</keyword>
<dbReference type="Pfam" id="PF20684">
    <property type="entry name" value="Fung_rhodopsin"/>
    <property type="match status" value="1"/>
</dbReference>
<comment type="similarity">
    <text evidence="5">Belongs to the SAT4 family.</text>
</comment>
<dbReference type="AlphaFoldDB" id="A0A6A6GV51"/>
<evidence type="ECO:0000256" key="1">
    <source>
        <dbReference type="ARBA" id="ARBA00004141"/>
    </source>
</evidence>
<protein>
    <recommendedName>
        <fullName evidence="7">Rhodopsin domain-containing protein</fullName>
    </recommendedName>
</protein>
<keyword evidence="2 6" id="KW-0812">Transmembrane</keyword>
<feature type="domain" description="Rhodopsin" evidence="7">
    <location>
        <begin position="51"/>
        <end position="284"/>
    </location>
</feature>
<gene>
    <name evidence="8" type="ORF">EV356DRAFT_581024</name>
</gene>
<feature type="transmembrane region" description="Helical" evidence="6">
    <location>
        <begin position="56"/>
        <end position="75"/>
    </location>
</feature>
<proteinExistence type="inferred from homology"/>
<evidence type="ECO:0000259" key="7">
    <source>
        <dbReference type="Pfam" id="PF20684"/>
    </source>
</evidence>
<feature type="transmembrane region" description="Helical" evidence="6">
    <location>
        <begin position="255"/>
        <end position="276"/>
    </location>
</feature>
<dbReference type="InterPro" id="IPR052337">
    <property type="entry name" value="SAT4-like"/>
</dbReference>
<evidence type="ECO:0000313" key="9">
    <source>
        <dbReference type="Proteomes" id="UP000800092"/>
    </source>
</evidence>
<reference evidence="8" key="1">
    <citation type="journal article" date="2020" name="Stud. Mycol.">
        <title>101 Dothideomycetes genomes: a test case for predicting lifestyles and emergence of pathogens.</title>
        <authorList>
            <person name="Haridas S."/>
            <person name="Albert R."/>
            <person name="Binder M."/>
            <person name="Bloem J."/>
            <person name="Labutti K."/>
            <person name="Salamov A."/>
            <person name="Andreopoulos B."/>
            <person name="Baker S."/>
            <person name="Barry K."/>
            <person name="Bills G."/>
            <person name="Bluhm B."/>
            <person name="Cannon C."/>
            <person name="Castanera R."/>
            <person name="Culley D."/>
            <person name="Daum C."/>
            <person name="Ezra D."/>
            <person name="Gonzalez J."/>
            <person name="Henrissat B."/>
            <person name="Kuo A."/>
            <person name="Liang C."/>
            <person name="Lipzen A."/>
            <person name="Lutzoni F."/>
            <person name="Magnuson J."/>
            <person name="Mondo S."/>
            <person name="Nolan M."/>
            <person name="Ohm R."/>
            <person name="Pangilinan J."/>
            <person name="Park H.-J."/>
            <person name="Ramirez L."/>
            <person name="Alfaro M."/>
            <person name="Sun H."/>
            <person name="Tritt A."/>
            <person name="Yoshinaga Y."/>
            <person name="Zwiers L.-H."/>
            <person name="Turgeon B."/>
            <person name="Goodwin S."/>
            <person name="Spatafora J."/>
            <person name="Crous P."/>
            <person name="Grigoriev I."/>
        </authorList>
    </citation>
    <scope>NUCLEOTIDE SEQUENCE</scope>
    <source>
        <strain evidence="8">Tuck. ex Michener</strain>
    </source>
</reference>
<dbReference type="OrthoDB" id="3529975at2759"/>
<evidence type="ECO:0000256" key="4">
    <source>
        <dbReference type="ARBA" id="ARBA00023136"/>
    </source>
</evidence>
<sequence>MSETSVQQIHDTQIQMYWSIALLVLAIVFTVLRFISQWRSSGDGLRVFHWFGWDDVFVLLGLISNIVVATTWIVLSKANIAVISSPNDHARLISETIVGAKAGYIGAVFYSLATAFPKLSICALYLRIFVQRRLCIVTWMVAVFLVANCIAFTIASILICVPPSYYWSSYALTGEDPSNKCINTTALSLAYNPPHIATDIVMLVLPIRTLWKLNISLAKRVGLVLTFSTGSIGLAGSVARWAVYLKGLNDSGYKLGTVATILSLVEPTMYLIAACLPPMRSLLRCGTSVFKPTPPQSPNMTWATLKLSTLQENYSARSLRKHDTSDEIPFNHRYIRHKYSEESAKLPLELMETYHNYHV</sequence>
<organism evidence="8 9">
    <name type="scientific">Viridothelium virens</name>
    <name type="common">Speckled blister lichen</name>
    <name type="synonym">Trypethelium virens</name>
    <dbReference type="NCBI Taxonomy" id="1048519"/>
    <lineage>
        <taxon>Eukaryota</taxon>
        <taxon>Fungi</taxon>
        <taxon>Dikarya</taxon>
        <taxon>Ascomycota</taxon>
        <taxon>Pezizomycotina</taxon>
        <taxon>Dothideomycetes</taxon>
        <taxon>Dothideomycetes incertae sedis</taxon>
        <taxon>Trypetheliales</taxon>
        <taxon>Trypetheliaceae</taxon>
        <taxon>Viridothelium</taxon>
    </lineage>
</organism>
<evidence type="ECO:0000256" key="2">
    <source>
        <dbReference type="ARBA" id="ARBA00022692"/>
    </source>
</evidence>
<keyword evidence="4 6" id="KW-0472">Membrane</keyword>
<dbReference type="EMBL" id="ML991872">
    <property type="protein sequence ID" value="KAF2229183.1"/>
    <property type="molecule type" value="Genomic_DNA"/>
</dbReference>
<feature type="transmembrane region" description="Helical" evidence="6">
    <location>
        <begin position="16"/>
        <end position="35"/>
    </location>
</feature>
<dbReference type="InterPro" id="IPR049326">
    <property type="entry name" value="Rhodopsin_dom_fungi"/>
</dbReference>
<accession>A0A6A6GV51</accession>
<dbReference type="PANTHER" id="PTHR33048">
    <property type="entry name" value="PTH11-LIKE INTEGRAL MEMBRANE PROTEIN (AFU_ORTHOLOGUE AFUA_5G11245)"/>
    <property type="match status" value="1"/>
</dbReference>
<evidence type="ECO:0000256" key="6">
    <source>
        <dbReference type="SAM" id="Phobius"/>
    </source>
</evidence>
<dbReference type="Proteomes" id="UP000800092">
    <property type="component" value="Unassembled WGS sequence"/>
</dbReference>
<evidence type="ECO:0000313" key="8">
    <source>
        <dbReference type="EMBL" id="KAF2229183.1"/>
    </source>
</evidence>
<comment type="subcellular location">
    <subcellularLocation>
        <location evidence="1">Membrane</location>
        <topology evidence="1">Multi-pass membrane protein</topology>
    </subcellularLocation>
</comment>
<evidence type="ECO:0000256" key="3">
    <source>
        <dbReference type="ARBA" id="ARBA00022989"/>
    </source>
</evidence>
<feature type="transmembrane region" description="Helical" evidence="6">
    <location>
        <begin position="104"/>
        <end position="126"/>
    </location>
</feature>
<dbReference type="PANTHER" id="PTHR33048:SF47">
    <property type="entry name" value="INTEGRAL MEMBRANE PROTEIN-RELATED"/>
    <property type="match status" value="1"/>
</dbReference>
<evidence type="ECO:0000256" key="5">
    <source>
        <dbReference type="ARBA" id="ARBA00038359"/>
    </source>
</evidence>
<feature type="transmembrane region" description="Helical" evidence="6">
    <location>
        <begin position="223"/>
        <end position="243"/>
    </location>
</feature>
<name>A0A6A6GV51_VIRVR</name>